<keyword evidence="2" id="KW-1185">Reference proteome</keyword>
<sequence length="386" mass="42956">MSIGARDVIIRECDPARRADVAQFLDAGRNVHAHCHTDSSWVAPLDTEMRRYLSPKNPLFRHVDVALWTAVWKGLVVGSIAAIDDNSWQPHQRPDGGGFGFFECVDSVAVAHALMDTASEWLRARGRRHVIGPFNLTTNYSTGLLADNFDSVPSLMMPYNPPYYLELMRACGLTRVKELWEWEMPLDGRVPTRLARVADRVARETGVAVRDGNPRLWASELSAIRDIYNTSWRDNWGFVPYFPDEFAYVADGLKPLLKHSVIVLAENANGPVGFLLALPDLNPRLRPLNGTLLSRHTPRLAWSMQTGRGIESCRVALMGVVPEARRTGIAALMLAHAFQSPAAAHWKRATMGWTDPSNVDISRVIQATGATQCRSFRVFGTDLDSA</sequence>
<reference evidence="1" key="1">
    <citation type="submission" date="2022-10" db="EMBL/GenBank/DDBJ databases">
        <title>Cytochrome P450 Catalyzes Benzene Ring Formation in the Biosynthesis of Trialkyl-Substituted Aromatic Polyketides.</title>
        <authorList>
            <person name="Zhao E."/>
            <person name="Ge H."/>
        </authorList>
    </citation>
    <scope>NUCLEOTIDE SEQUENCE</scope>
    <source>
        <strain evidence="1">NA0869</strain>
    </source>
</reference>
<organism evidence="1 2">
    <name type="scientific">Streptomyces peucetius</name>
    <dbReference type="NCBI Taxonomy" id="1950"/>
    <lineage>
        <taxon>Bacteria</taxon>
        <taxon>Bacillati</taxon>
        <taxon>Actinomycetota</taxon>
        <taxon>Actinomycetes</taxon>
        <taxon>Kitasatosporales</taxon>
        <taxon>Streptomycetaceae</taxon>
        <taxon>Streptomyces</taxon>
    </lineage>
</organism>
<accession>A0ABY6HZX7</accession>
<dbReference type="PANTHER" id="PTHR41368:SF1">
    <property type="entry name" value="PROTEIN YGHO"/>
    <property type="match status" value="1"/>
</dbReference>
<dbReference type="Gene3D" id="3.40.630.30">
    <property type="match status" value="1"/>
</dbReference>
<evidence type="ECO:0000313" key="1">
    <source>
        <dbReference type="EMBL" id="UYQ60069.1"/>
    </source>
</evidence>
<dbReference type="EMBL" id="CP107567">
    <property type="protein sequence ID" value="UYQ60069.1"/>
    <property type="molecule type" value="Genomic_DNA"/>
</dbReference>
<protein>
    <recommendedName>
        <fullName evidence="3">N-acetyltransferase</fullName>
    </recommendedName>
</protein>
<gene>
    <name evidence="1" type="ORF">OGH68_00230</name>
</gene>
<evidence type="ECO:0000313" key="2">
    <source>
        <dbReference type="Proteomes" id="UP001163878"/>
    </source>
</evidence>
<proteinExistence type="predicted"/>
<dbReference type="RefSeq" id="WP_264241215.1">
    <property type="nucleotide sequence ID" value="NZ_CP107567.1"/>
</dbReference>
<dbReference type="Proteomes" id="UP001163878">
    <property type="component" value="Chromosome"/>
</dbReference>
<evidence type="ECO:0008006" key="3">
    <source>
        <dbReference type="Google" id="ProtNLM"/>
    </source>
</evidence>
<name>A0ABY6HZX7_STRPE</name>
<dbReference type="InterPro" id="IPR016181">
    <property type="entry name" value="Acyl_CoA_acyltransferase"/>
</dbReference>
<dbReference type="PANTHER" id="PTHR41368">
    <property type="entry name" value="PROTEIN YGHO"/>
    <property type="match status" value="1"/>
</dbReference>
<dbReference type="SUPFAM" id="SSF55729">
    <property type="entry name" value="Acyl-CoA N-acyltransferases (Nat)"/>
    <property type="match status" value="1"/>
</dbReference>
<dbReference type="InterPro" id="IPR039968">
    <property type="entry name" value="BcerS-like"/>
</dbReference>